<feature type="domain" description="EamA" evidence="7">
    <location>
        <begin position="143"/>
        <end position="271"/>
    </location>
</feature>
<keyword evidence="5 6" id="KW-0472">Membrane</keyword>
<sequence length="308" mass="33388">MALRHCYKDVVPFSAMVAVEFTIVGLNILFKLASLTGLSYYVFVAYTYVLANLVLLPLAYINFRRATGLPSFKWSFLNRIFLLGLLGFLCQLCSYKGIEYSSPTLASAIGNLIPTFTFILAVIFSHFIANELGLGGPPTTAAHLLVSICYVIQTQVIKSYPAELIVVFLCNLCGIIVSVPTCLLAEPSMSAWKLRPDISLVAILYSGSFSSTFVSIIYTWGMHVKGPVYITSFKPLSIAIAAAMSVIFLGDDLHLGSVVGAVILSTGFYAVIRGKAKEEEDHLNEDYGFGTLGSSSNAKTPLLPSCKT</sequence>
<evidence type="ECO:0000313" key="9">
    <source>
        <dbReference type="Proteomes" id="UP001163823"/>
    </source>
</evidence>
<feature type="transmembrane region" description="Helical" evidence="6">
    <location>
        <begin position="164"/>
        <end position="186"/>
    </location>
</feature>
<feature type="transmembrane region" description="Helical" evidence="6">
    <location>
        <begin position="228"/>
        <end position="249"/>
    </location>
</feature>
<keyword evidence="4 6" id="KW-1133">Transmembrane helix</keyword>
<organism evidence="8 9">
    <name type="scientific">Quillaja saponaria</name>
    <name type="common">Soap bark tree</name>
    <dbReference type="NCBI Taxonomy" id="32244"/>
    <lineage>
        <taxon>Eukaryota</taxon>
        <taxon>Viridiplantae</taxon>
        <taxon>Streptophyta</taxon>
        <taxon>Embryophyta</taxon>
        <taxon>Tracheophyta</taxon>
        <taxon>Spermatophyta</taxon>
        <taxon>Magnoliopsida</taxon>
        <taxon>eudicotyledons</taxon>
        <taxon>Gunneridae</taxon>
        <taxon>Pentapetalae</taxon>
        <taxon>rosids</taxon>
        <taxon>fabids</taxon>
        <taxon>Fabales</taxon>
        <taxon>Quillajaceae</taxon>
        <taxon>Quillaja</taxon>
    </lineage>
</organism>
<dbReference type="EMBL" id="JARAOO010000003">
    <property type="protein sequence ID" value="KAJ7974533.1"/>
    <property type="molecule type" value="Genomic_DNA"/>
</dbReference>
<dbReference type="AlphaFoldDB" id="A0AAD7Q464"/>
<proteinExistence type="inferred from homology"/>
<feature type="transmembrane region" description="Helical" evidence="6">
    <location>
        <begin position="80"/>
        <end position="98"/>
    </location>
</feature>
<name>A0AAD7Q464_QUISA</name>
<dbReference type="GO" id="GO:0016020">
    <property type="term" value="C:membrane"/>
    <property type="evidence" value="ECO:0007669"/>
    <property type="project" value="UniProtKB-SubCell"/>
</dbReference>
<feature type="transmembrane region" description="Helical" evidence="6">
    <location>
        <begin position="255"/>
        <end position="272"/>
    </location>
</feature>
<feature type="transmembrane region" description="Helical" evidence="6">
    <location>
        <begin position="40"/>
        <end position="60"/>
    </location>
</feature>
<feature type="transmembrane region" description="Helical" evidence="6">
    <location>
        <begin position="134"/>
        <end position="152"/>
    </location>
</feature>
<dbReference type="SUPFAM" id="SSF103481">
    <property type="entry name" value="Multidrug resistance efflux transporter EmrE"/>
    <property type="match status" value="2"/>
</dbReference>
<feature type="domain" description="EamA" evidence="7">
    <location>
        <begin position="23"/>
        <end position="125"/>
    </location>
</feature>
<feature type="transmembrane region" description="Helical" evidence="6">
    <location>
        <begin position="12"/>
        <end position="33"/>
    </location>
</feature>
<comment type="subcellular location">
    <subcellularLocation>
        <location evidence="1 6">Membrane</location>
        <topology evidence="1 6">Multi-pass membrane protein</topology>
    </subcellularLocation>
</comment>
<evidence type="ECO:0000256" key="2">
    <source>
        <dbReference type="ARBA" id="ARBA00007635"/>
    </source>
</evidence>
<dbReference type="InterPro" id="IPR037185">
    <property type="entry name" value="EmrE-like"/>
</dbReference>
<dbReference type="KEGG" id="qsa:O6P43_004589"/>
<evidence type="ECO:0000259" key="7">
    <source>
        <dbReference type="Pfam" id="PF00892"/>
    </source>
</evidence>
<evidence type="ECO:0000256" key="6">
    <source>
        <dbReference type="RuleBase" id="RU363077"/>
    </source>
</evidence>
<dbReference type="Pfam" id="PF00892">
    <property type="entry name" value="EamA"/>
    <property type="match status" value="2"/>
</dbReference>
<comment type="similarity">
    <text evidence="2 6">Belongs to the drug/metabolite transporter (DMT) superfamily. Plant drug/metabolite exporter (P-DME) (TC 2.A.7.4) family.</text>
</comment>
<gene>
    <name evidence="8" type="ORF">O6P43_004589</name>
</gene>
<evidence type="ECO:0000256" key="1">
    <source>
        <dbReference type="ARBA" id="ARBA00004141"/>
    </source>
</evidence>
<comment type="caution">
    <text evidence="8">The sequence shown here is derived from an EMBL/GenBank/DDBJ whole genome shotgun (WGS) entry which is preliminary data.</text>
</comment>
<feature type="transmembrane region" description="Helical" evidence="6">
    <location>
        <begin position="105"/>
        <end position="128"/>
    </location>
</feature>
<reference evidence="8" key="1">
    <citation type="journal article" date="2023" name="Science">
        <title>Elucidation of the pathway for biosynthesis of saponin adjuvants from the soapbark tree.</title>
        <authorList>
            <person name="Reed J."/>
            <person name="Orme A."/>
            <person name="El-Demerdash A."/>
            <person name="Owen C."/>
            <person name="Martin L.B.B."/>
            <person name="Misra R.C."/>
            <person name="Kikuchi S."/>
            <person name="Rejzek M."/>
            <person name="Martin A.C."/>
            <person name="Harkess A."/>
            <person name="Leebens-Mack J."/>
            <person name="Louveau T."/>
            <person name="Stephenson M.J."/>
            <person name="Osbourn A."/>
        </authorList>
    </citation>
    <scope>NUCLEOTIDE SEQUENCE</scope>
    <source>
        <strain evidence="8">S10</strain>
    </source>
</reference>
<evidence type="ECO:0000256" key="5">
    <source>
        <dbReference type="ARBA" id="ARBA00023136"/>
    </source>
</evidence>
<dbReference type="InterPro" id="IPR030184">
    <property type="entry name" value="WAT1-related"/>
</dbReference>
<dbReference type="Proteomes" id="UP001163823">
    <property type="component" value="Chromosome 3"/>
</dbReference>
<evidence type="ECO:0000313" key="8">
    <source>
        <dbReference type="EMBL" id="KAJ7974533.1"/>
    </source>
</evidence>
<dbReference type="InterPro" id="IPR000620">
    <property type="entry name" value="EamA_dom"/>
</dbReference>
<evidence type="ECO:0000256" key="4">
    <source>
        <dbReference type="ARBA" id="ARBA00022989"/>
    </source>
</evidence>
<accession>A0AAD7Q464</accession>
<evidence type="ECO:0000256" key="3">
    <source>
        <dbReference type="ARBA" id="ARBA00022692"/>
    </source>
</evidence>
<protein>
    <recommendedName>
        <fullName evidence="6">WAT1-related protein</fullName>
    </recommendedName>
</protein>
<keyword evidence="3 6" id="KW-0812">Transmembrane</keyword>
<dbReference type="PANTHER" id="PTHR31218">
    <property type="entry name" value="WAT1-RELATED PROTEIN"/>
    <property type="match status" value="1"/>
</dbReference>
<keyword evidence="9" id="KW-1185">Reference proteome</keyword>
<feature type="transmembrane region" description="Helical" evidence="6">
    <location>
        <begin position="198"/>
        <end position="221"/>
    </location>
</feature>
<dbReference type="GO" id="GO:0022857">
    <property type="term" value="F:transmembrane transporter activity"/>
    <property type="evidence" value="ECO:0007669"/>
    <property type="project" value="InterPro"/>
</dbReference>